<evidence type="ECO:0000256" key="2">
    <source>
        <dbReference type="SAM" id="SignalP"/>
    </source>
</evidence>
<keyword evidence="4" id="KW-1185">Reference proteome</keyword>
<dbReference type="RefSeq" id="WP_072334614.1">
    <property type="nucleotide sequence ID" value="NZ_CALJDE010000005.1"/>
</dbReference>
<feature type="coiled-coil region" evidence="1">
    <location>
        <begin position="28"/>
        <end position="69"/>
    </location>
</feature>
<feature type="chain" id="PRO_5012295198" description="Phage protein" evidence="2">
    <location>
        <begin position="19"/>
        <end position="191"/>
    </location>
</feature>
<reference evidence="4" key="1">
    <citation type="submission" date="2016-10" db="EMBL/GenBank/DDBJ databases">
        <authorList>
            <person name="Wegmann U."/>
        </authorList>
    </citation>
    <scope>NUCLEOTIDE SEQUENCE [LARGE SCALE GENOMIC DNA]</scope>
</reference>
<dbReference type="KEGG" id="dpg:DESPIGER_1335"/>
<sequence>MAVASSTAALLGAAVTLAGTAVGTWSAVSRQEEQRKQAEFAADMARRNAQIAEENARMAEEEAGQARADSYDAAVRKRQETALLIGRQRAQAGASGAQIDSGSHLDSQLDLREKGELDALSIEEQGERAAYNQEVQAWNQRNAAQGSQARERQLRSKSGTDYLSLGKTLLNGAGRLGNNFDLFSGQGPRLP</sequence>
<evidence type="ECO:0000313" key="3">
    <source>
        <dbReference type="EMBL" id="SFV73185.1"/>
    </source>
</evidence>
<dbReference type="AlphaFoldDB" id="A0A1K1LEP3"/>
<accession>A0A1K1LEP3</accession>
<proteinExistence type="predicted"/>
<keyword evidence="2" id="KW-0732">Signal</keyword>
<feature type="signal peptide" evidence="2">
    <location>
        <begin position="1"/>
        <end position="18"/>
    </location>
</feature>
<gene>
    <name evidence="3" type="ORF">DESPIGER_1335</name>
</gene>
<dbReference type="EMBL" id="LT630450">
    <property type="protein sequence ID" value="SFV73185.1"/>
    <property type="molecule type" value="Genomic_DNA"/>
</dbReference>
<keyword evidence="1" id="KW-0175">Coiled coil</keyword>
<protein>
    <recommendedName>
        <fullName evidence="5">Phage protein</fullName>
    </recommendedName>
</protein>
<dbReference type="Proteomes" id="UP000186323">
    <property type="component" value="Chromosome I"/>
</dbReference>
<name>A0A1K1LEP3_9BACT</name>
<evidence type="ECO:0000256" key="1">
    <source>
        <dbReference type="SAM" id="Coils"/>
    </source>
</evidence>
<dbReference type="OrthoDB" id="5460997at2"/>
<evidence type="ECO:0000313" key="4">
    <source>
        <dbReference type="Proteomes" id="UP000186323"/>
    </source>
</evidence>
<organism evidence="3 4">
    <name type="scientific">Desulfovibrio piger</name>
    <dbReference type="NCBI Taxonomy" id="901"/>
    <lineage>
        <taxon>Bacteria</taxon>
        <taxon>Pseudomonadati</taxon>
        <taxon>Thermodesulfobacteriota</taxon>
        <taxon>Desulfovibrionia</taxon>
        <taxon>Desulfovibrionales</taxon>
        <taxon>Desulfovibrionaceae</taxon>
        <taxon>Desulfovibrio</taxon>
    </lineage>
</organism>
<evidence type="ECO:0008006" key="5">
    <source>
        <dbReference type="Google" id="ProtNLM"/>
    </source>
</evidence>